<dbReference type="Proteomes" id="UP000321570">
    <property type="component" value="Unassembled WGS sequence"/>
</dbReference>
<organism evidence="1 2">
    <name type="scientific">Hymenolepis diminuta</name>
    <name type="common">Rat tapeworm</name>
    <dbReference type="NCBI Taxonomy" id="6216"/>
    <lineage>
        <taxon>Eukaryota</taxon>
        <taxon>Metazoa</taxon>
        <taxon>Spiralia</taxon>
        <taxon>Lophotrochozoa</taxon>
        <taxon>Platyhelminthes</taxon>
        <taxon>Cestoda</taxon>
        <taxon>Eucestoda</taxon>
        <taxon>Cyclophyllidea</taxon>
        <taxon>Hymenolepididae</taxon>
        <taxon>Hymenolepis</taxon>
    </lineage>
</organism>
<evidence type="ECO:0000313" key="1">
    <source>
        <dbReference type="EMBL" id="VUZ52750.1"/>
    </source>
</evidence>
<name>A0A564YZY6_HYMDI</name>
<reference evidence="1 2" key="1">
    <citation type="submission" date="2019-07" db="EMBL/GenBank/DDBJ databases">
        <authorList>
            <person name="Jastrzebski P J."/>
            <person name="Paukszto L."/>
            <person name="Jastrzebski P J."/>
        </authorList>
    </citation>
    <scope>NUCLEOTIDE SEQUENCE [LARGE SCALE GENOMIC DNA]</scope>
    <source>
        <strain evidence="1 2">WMS-il1</strain>
    </source>
</reference>
<dbReference type="InterPro" id="IPR011011">
    <property type="entry name" value="Znf_FYVE_PHD"/>
</dbReference>
<dbReference type="Gene3D" id="3.30.40.10">
    <property type="entry name" value="Zinc/RING finger domain, C3HC4 (zinc finger)"/>
    <property type="match status" value="1"/>
</dbReference>
<sequence>MELQHKEDVVSRRLVNSAQDIYSSLAGCDFCDSFSEKFNDTDRRELEIWQCNDCGRRTCPNCCIHIGQSGSHEAVVICGLCQRKRKLIASSGAWTRQAPFESNELPIPIHRAHSFGGYGNPFDDKGSSSGWISNVKRLSAPKFTIRNPLNFRDSLSQTHDVLLPTITVESPKTPNFSGIIHDEESIVSQNPHHPVRPFEGDDIMQSSDSECPDTEGVKSLFLPNRLCPSPSNSYRKMTASDFDHRPAFTDEMMAVYYSDPWSYYDPNMIDPDRADEHIEREEEEILQIEDPPFGPISEEAEEEFAELHQSFSNTSITATTTTSDSQPPKLPVNRFLSRHLSLDDLKKKRRILYSSFSYAQLSELSASVYVPLHQLPKDIMTSSHYEDISPTRSGFHIDPVIEQGWGSLRRVKVNKSPEIFMDSVTQPLGIDLQAYAIANWGQVSPLDDESVRIIAGFEDEDDESIEDSEVENDEGEMILEEGEKPSLPQMRRCQNFENINKMIVAGSPLYPVLEEGSNGEGETVTESPALSDGQTVHRWGRRIQQQTSSSVSVPQLTPLTPYAEDRVLVKQEEQLWASLFVPSEQVVVESAKDVAAQLQELSCLDEEVVEQADSQLSPAIVDEEKIEQIQEEGSLIEVS</sequence>
<dbReference type="EMBL" id="CABIJS010000521">
    <property type="protein sequence ID" value="VUZ52750.1"/>
    <property type="molecule type" value="Genomic_DNA"/>
</dbReference>
<dbReference type="SUPFAM" id="SSF57903">
    <property type="entry name" value="FYVE/PHD zinc finger"/>
    <property type="match status" value="1"/>
</dbReference>
<gene>
    <name evidence="1" type="ORF">WMSIL1_LOCUS11137</name>
</gene>
<dbReference type="InterPro" id="IPR013083">
    <property type="entry name" value="Znf_RING/FYVE/PHD"/>
</dbReference>
<dbReference type="AlphaFoldDB" id="A0A564YZY6"/>
<evidence type="ECO:0008006" key="3">
    <source>
        <dbReference type="Google" id="ProtNLM"/>
    </source>
</evidence>
<protein>
    <recommendedName>
        <fullName evidence="3">FYVE-type zinc finger domain-containing protein</fullName>
    </recommendedName>
</protein>
<accession>A0A564YZY6</accession>
<proteinExistence type="predicted"/>
<evidence type="ECO:0000313" key="2">
    <source>
        <dbReference type="Proteomes" id="UP000321570"/>
    </source>
</evidence>
<keyword evidence="2" id="KW-1185">Reference proteome</keyword>